<gene>
    <name evidence="2" type="ORF">ACFOZ8_05435</name>
</gene>
<keyword evidence="3" id="KW-1185">Reference proteome</keyword>
<feature type="transmembrane region" description="Helical" evidence="1">
    <location>
        <begin position="20"/>
        <end position="37"/>
    </location>
</feature>
<comment type="caution">
    <text evidence="2">The sequence shown here is derived from an EMBL/GenBank/DDBJ whole genome shotgun (WGS) entry which is preliminary data.</text>
</comment>
<name>A0ABV8K1H2_9BACL</name>
<evidence type="ECO:0000313" key="3">
    <source>
        <dbReference type="Proteomes" id="UP001595715"/>
    </source>
</evidence>
<protein>
    <submittedName>
        <fullName evidence="2">Uncharacterized protein</fullName>
    </submittedName>
</protein>
<feature type="transmembrane region" description="Helical" evidence="1">
    <location>
        <begin position="82"/>
        <end position="99"/>
    </location>
</feature>
<accession>A0ABV8K1H2</accession>
<reference evidence="3" key="1">
    <citation type="journal article" date="2019" name="Int. J. Syst. Evol. Microbiol.">
        <title>The Global Catalogue of Microorganisms (GCM) 10K type strain sequencing project: providing services to taxonomists for standard genome sequencing and annotation.</title>
        <authorList>
            <consortium name="The Broad Institute Genomics Platform"/>
            <consortium name="The Broad Institute Genome Sequencing Center for Infectious Disease"/>
            <person name="Wu L."/>
            <person name="Ma J."/>
        </authorList>
    </citation>
    <scope>NUCLEOTIDE SEQUENCE [LARGE SCALE GENOMIC DNA]</scope>
    <source>
        <strain evidence="3">IBRC-M 10987</strain>
    </source>
</reference>
<evidence type="ECO:0000313" key="2">
    <source>
        <dbReference type="EMBL" id="MFC4099098.1"/>
    </source>
</evidence>
<feature type="transmembrane region" description="Helical" evidence="1">
    <location>
        <begin position="105"/>
        <end position="126"/>
    </location>
</feature>
<keyword evidence="1" id="KW-0812">Transmembrane</keyword>
<dbReference type="Proteomes" id="UP001595715">
    <property type="component" value="Unassembled WGS sequence"/>
</dbReference>
<organism evidence="2 3">
    <name type="scientific">Paenibacillus xanthanilyticus</name>
    <dbReference type="NCBI Taxonomy" id="1783531"/>
    <lineage>
        <taxon>Bacteria</taxon>
        <taxon>Bacillati</taxon>
        <taxon>Bacillota</taxon>
        <taxon>Bacilli</taxon>
        <taxon>Bacillales</taxon>
        <taxon>Paenibacillaceae</taxon>
        <taxon>Paenibacillus</taxon>
    </lineage>
</organism>
<proteinExistence type="predicted"/>
<evidence type="ECO:0000256" key="1">
    <source>
        <dbReference type="SAM" id="Phobius"/>
    </source>
</evidence>
<dbReference type="EMBL" id="JBHSAM010000014">
    <property type="protein sequence ID" value="MFC4099098.1"/>
    <property type="molecule type" value="Genomic_DNA"/>
</dbReference>
<sequence>MTLFNGFAWTRAAAYASSKLAAAGTVFLGFLALTAGLDLVEMAELTREFPLWAFVYGYAVLFAVVVDAALWKLKRSPAKAAFTLLLYILGGVLPFLAWYPSQWLWVLFGGFYGVACSLTFLGAALIYRAWWPYSGAAAVLLLAASLYVSMADFTVTEQWSENRSADGYQAKFDYFHGKKEIPIELERGQTLFYRIDWRISNGGGYGYGLKGEGVSSTNDVQDDGEWMGYQVDEPSTVRIVVTGRRAQGEFAIAWRITGDGGGNHRNERAVTEL</sequence>
<keyword evidence="1" id="KW-1133">Transmembrane helix</keyword>
<feature type="transmembrane region" description="Helical" evidence="1">
    <location>
        <begin position="133"/>
        <end position="150"/>
    </location>
</feature>
<feature type="transmembrane region" description="Helical" evidence="1">
    <location>
        <begin position="49"/>
        <end position="70"/>
    </location>
</feature>
<keyword evidence="1" id="KW-0472">Membrane</keyword>
<dbReference type="RefSeq" id="WP_377717789.1">
    <property type="nucleotide sequence ID" value="NZ_JBHSAM010000014.1"/>
</dbReference>